<organism evidence="1 2">
    <name type="scientific">Oceanibaculum indicum</name>
    <dbReference type="NCBI Taxonomy" id="526216"/>
    <lineage>
        <taxon>Bacteria</taxon>
        <taxon>Pseudomonadati</taxon>
        <taxon>Pseudomonadota</taxon>
        <taxon>Alphaproteobacteria</taxon>
        <taxon>Rhodospirillales</taxon>
        <taxon>Oceanibaculaceae</taxon>
        <taxon>Oceanibaculum</taxon>
    </lineage>
</organism>
<sequence>MSSTATQRAEAVAETVARIRAIEQEQGVNRASLEAMRTELASLARKRELFPRSDFPAADLRDDVFIRLSEDDDNRFALYLNSGLPGKASSPHNHTTWAVIAGIEGSEHNKIYRRIDDGSEPGRARVEVEREVSVGVGESLAFMPEDIHSIHVLTETPILHLHMYGKGLEQLTERVYFDMEKGTCQLFPSVPIVR</sequence>
<dbReference type="CDD" id="cd10548">
    <property type="entry name" value="cupin_CDO"/>
    <property type="match status" value="1"/>
</dbReference>
<proteinExistence type="predicted"/>
<gene>
    <name evidence="1" type="ORF">BCL74_0926</name>
</gene>
<dbReference type="Gene3D" id="2.60.120.10">
    <property type="entry name" value="Jelly Rolls"/>
    <property type="match status" value="1"/>
</dbReference>
<evidence type="ECO:0000313" key="1">
    <source>
        <dbReference type="EMBL" id="RKQ73149.1"/>
    </source>
</evidence>
<dbReference type="RefSeq" id="WP_121217911.1">
    <property type="nucleotide sequence ID" value="NZ_RBIG01000001.1"/>
</dbReference>
<dbReference type="GO" id="GO:0051213">
    <property type="term" value="F:dioxygenase activity"/>
    <property type="evidence" value="ECO:0007669"/>
    <property type="project" value="UniProtKB-KW"/>
</dbReference>
<dbReference type="OrthoDB" id="7059163at2"/>
<evidence type="ECO:0000313" key="2">
    <source>
        <dbReference type="Proteomes" id="UP000277424"/>
    </source>
</evidence>
<dbReference type="Proteomes" id="UP000277424">
    <property type="component" value="Unassembled WGS sequence"/>
</dbReference>
<comment type="caution">
    <text evidence="1">The sequence shown here is derived from an EMBL/GenBank/DDBJ whole genome shotgun (WGS) entry which is preliminary data.</text>
</comment>
<accession>A0A420WQ78</accession>
<keyword evidence="1" id="KW-0560">Oxidoreductase</keyword>
<protein>
    <submittedName>
        <fullName evidence="1">Cysteine dioxygenase type I</fullName>
    </submittedName>
</protein>
<dbReference type="AlphaFoldDB" id="A0A420WQ78"/>
<dbReference type="InterPro" id="IPR014710">
    <property type="entry name" value="RmlC-like_jellyroll"/>
</dbReference>
<keyword evidence="1" id="KW-0223">Dioxygenase</keyword>
<dbReference type="SUPFAM" id="SSF51182">
    <property type="entry name" value="RmlC-like cupins"/>
    <property type="match status" value="1"/>
</dbReference>
<reference evidence="1 2" key="1">
    <citation type="submission" date="2018-10" db="EMBL/GenBank/DDBJ databases">
        <title>Comparative analysis of microorganisms from saline springs in Andes Mountain Range, Colombia.</title>
        <authorList>
            <person name="Rubin E."/>
        </authorList>
    </citation>
    <scope>NUCLEOTIDE SEQUENCE [LARGE SCALE GENOMIC DNA]</scope>
    <source>
        <strain evidence="1 2">USBA 36</strain>
    </source>
</reference>
<dbReference type="EMBL" id="RBIG01000001">
    <property type="protein sequence ID" value="RKQ73149.1"/>
    <property type="molecule type" value="Genomic_DNA"/>
</dbReference>
<name>A0A420WQ78_9PROT</name>
<dbReference type="InterPro" id="IPR011051">
    <property type="entry name" value="RmlC_Cupin_sf"/>
</dbReference>